<evidence type="ECO:0008006" key="4">
    <source>
        <dbReference type="Google" id="ProtNLM"/>
    </source>
</evidence>
<feature type="chain" id="PRO_5038789123" description="Lipoprotein" evidence="1">
    <location>
        <begin position="26"/>
        <end position="258"/>
    </location>
</feature>
<dbReference type="EMBL" id="DVLL01000004">
    <property type="protein sequence ID" value="HIT58240.1"/>
    <property type="molecule type" value="Genomic_DNA"/>
</dbReference>
<keyword evidence="1" id="KW-0732">Signal</keyword>
<evidence type="ECO:0000313" key="2">
    <source>
        <dbReference type="EMBL" id="HIT58240.1"/>
    </source>
</evidence>
<feature type="signal peptide" evidence="1">
    <location>
        <begin position="1"/>
        <end position="25"/>
    </location>
</feature>
<gene>
    <name evidence="2" type="ORF">IAC39_00725</name>
</gene>
<reference evidence="2" key="2">
    <citation type="journal article" date="2021" name="PeerJ">
        <title>Extensive microbial diversity within the chicken gut microbiome revealed by metagenomics and culture.</title>
        <authorList>
            <person name="Gilroy R."/>
            <person name="Ravi A."/>
            <person name="Getino M."/>
            <person name="Pursley I."/>
            <person name="Horton D.L."/>
            <person name="Alikhan N.F."/>
            <person name="Baker D."/>
            <person name="Gharbi K."/>
            <person name="Hall N."/>
            <person name="Watson M."/>
            <person name="Adriaenssens E.M."/>
            <person name="Foster-Nyarko E."/>
            <person name="Jarju S."/>
            <person name="Secka A."/>
            <person name="Antonio M."/>
            <person name="Oren A."/>
            <person name="Chaudhuri R.R."/>
            <person name="La Ragione R."/>
            <person name="Hildebrand F."/>
            <person name="Pallen M.J."/>
        </authorList>
    </citation>
    <scope>NUCLEOTIDE SEQUENCE</scope>
    <source>
        <strain evidence="2">CHK33-4379</strain>
    </source>
</reference>
<name>A0A9D1GTN1_9FIRM</name>
<reference evidence="2" key="1">
    <citation type="submission" date="2020-10" db="EMBL/GenBank/DDBJ databases">
        <authorList>
            <person name="Gilroy R."/>
        </authorList>
    </citation>
    <scope>NUCLEOTIDE SEQUENCE</scope>
    <source>
        <strain evidence="2">CHK33-4379</strain>
    </source>
</reference>
<dbReference type="PROSITE" id="PS51257">
    <property type="entry name" value="PROKAR_LIPOPROTEIN"/>
    <property type="match status" value="1"/>
</dbReference>
<dbReference type="AlphaFoldDB" id="A0A9D1GTN1"/>
<organism evidence="2 3">
    <name type="scientific">Candidatus Faeciplasma pullistercoris</name>
    <dbReference type="NCBI Taxonomy" id="2840800"/>
    <lineage>
        <taxon>Bacteria</taxon>
        <taxon>Bacillati</taxon>
        <taxon>Bacillota</taxon>
        <taxon>Clostridia</taxon>
        <taxon>Eubacteriales</taxon>
        <taxon>Oscillospiraceae</taxon>
        <taxon>Oscillospiraceae incertae sedis</taxon>
        <taxon>Candidatus Faeciplasma</taxon>
    </lineage>
</organism>
<evidence type="ECO:0000313" key="3">
    <source>
        <dbReference type="Proteomes" id="UP000824136"/>
    </source>
</evidence>
<proteinExistence type="predicted"/>
<evidence type="ECO:0000256" key="1">
    <source>
        <dbReference type="SAM" id="SignalP"/>
    </source>
</evidence>
<comment type="caution">
    <text evidence="2">The sequence shown here is derived from an EMBL/GenBank/DDBJ whole genome shotgun (WGS) entry which is preliminary data.</text>
</comment>
<dbReference type="Proteomes" id="UP000824136">
    <property type="component" value="Unassembled WGS sequence"/>
</dbReference>
<accession>A0A9D1GTN1</accession>
<protein>
    <recommendedName>
        <fullName evidence="4">Lipoprotein</fullName>
    </recommendedName>
</protein>
<sequence>MTKFYKAGIRIAAAAVAAVCVISFAGCELGKTENAYTLYRSAAEAIEQANGYEVNCDMNMSFEFLGEEMSTDVDMNIKQSGNVSKIVTYFDGEEIVTTTTEDAVYVEYLDAKTKYSLSDELKESMNAVDSSFSDIPVLTEEMLEGLEIADNGDGTRSIVVELDSDNAAKMLGSFMGEDQSVSFDGVTLRMDFDEDDMLCSMHLECGIVMNVSGIEITGNETVDYEFVNMGKTPDVSLNYPEEEYTDGGEYVGTVSYGA</sequence>